<dbReference type="CDD" id="cd08422">
    <property type="entry name" value="PBP2_CrgA_like"/>
    <property type="match status" value="1"/>
</dbReference>
<dbReference type="SUPFAM" id="SSF46785">
    <property type="entry name" value="Winged helix' DNA-binding domain"/>
    <property type="match status" value="1"/>
</dbReference>
<protein>
    <submittedName>
        <fullName evidence="6">LysR family transcriptional regulator</fullName>
    </submittedName>
</protein>
<dbReference type="Gene3D" id="3.40.190.290">
    <property type="match status" value="1"/>
</dbReference>
<dbReference type="InterPro" id="IPR005119">
    <property type="entry name" value="LysR_subst-bd"/>
</dbReference>
<dbReference type="InterPro" id="IPR058163">
    <property type="entry name" value="LysR-type_TF_proteobact-type"/>
</dbReference>
<evidence type="ECO:0000259" key="5">
    <source>
        <dbReference type="PROSITE" id="PS50931"/>
    </source>
</evidence>
<comment type="similarity">
    <text evidence="1">Belongs to the LysR transcriptional regulatory family.</text>
</comment>
<feature type="domain" description="HTH lysR-type" evidence="5">
    <location>
        <begin position="9"/>
        <end position="66"/>
    </location>
</feature>
<dbReference type="Gene3D" id="1.10.10.10">
    <property type="entry name" value="Winged helix-like DNA-binding domain superfamily/Winged helix DNA-binding domain"/>
    <property type="match status" value="1"/>
</dbReference>
<evidence type="ECO:0000256" key="2">
    <source>
        <dbReference type="ARBA" id="ARBA00023015"/>
    </source>
</evidence>
<dbReference type="RefSeq" id="WP_260975054.1">
    <property type="nucleotide sequence ID" value="NZ_JAOANI010000012.1"/>
</dbReference>
<dbReference type="InterPro" id="IPR036390">
    <property type="entry name" value="WH_DNA-bd_sf"/>
</dbReference>
<dbReference type="PANTHER" id="PTHR30537:SF5">
    <property type="entry name" value="HTH-TYPE TRANSCRIPTIONAL ACTIVATOR TTDR-RELATED"/>
    <property type="match status" value="1"/>
</dbReference>
<dbReference type="Pfam" id="PF03466">
    <property type="entry name" value="LysR_substrate"/>
    <property type="match status" value="1"/>
</dbReference>
<dbReference type="InterPro" id="IPR000847">
    <property type="entry name" value="LysR_HTH_N"/>
</dbReference>
<reference evidence="6" key="2">
    <citation type="submission" date="2022-08" db="EMBL/GenBank/DDBJ databases">
        <authorList>
            <person name="Dong C."/>
        </authorList>
    </citation>
    <scope>NUCLEOTIDE SEQUENCE</scope>
    <source>
        <strain evidence="6">59MF3M-4</strain>
    </source>
</reference>
<dbReference type="GO" id="GO:0043565">
    <property type="term" value="F:sequence-specific DNA binding"/>
    <property type="evidence" value="ECO:0007669"/>
    <property type="project" value="TreeGrafter"/>
</dbReference>
<sequence>MLIGKREEFDLNEMAIFVHVVEAGSFTGAAKNLGLPKSTVSRKITQLEERLGVRLIQRTTRSLRLTDTGNAYYNHCARILSEIEEANIAVTQMQSTPTGTLRITAPVLFGSTVLSSLVAEFMEQHPQVMVDLVLSDQRLDLVQEGIDVAFRIGQLEDSSLIGRYLGDVRAILCASPEYLERHSMPSHPEQLHEHRLLTGSQWLQWPMSGPQEEQYTVQVKPRLQVNDFASLYALTLSGAGISPVPMLIAAPAIRAGNLVPVLCDWPFEASPIHALYPSNRHLSAKVRSFVDFVIDSIRPNPPWEVELLESACPNGDTGKSDDVQKPAVH</sequence>
<name>A0A9X2WD45_9GAMM</name>
<dbReference type="GO" id="GO:0006351">
    <property type="term" value="P:DNA-templated transcription"/>
    <property type="evidence" value="ECO:0007669"/>
    <property type="project" value="TreeGrafter"/>
</dbReference>
<proteinExistence type="inferred from homology"/>
<evidence type="ECO:0000256" key="1">
    <source>
        <dbReference type="ARBA" id="ARBA00009437"/>
    </source>
</evidence>
<evidence type="ECO:0000256" key="4">
    <source>
        <dbReference type="ARBA" id="ARBA00023163"/>
    </source>
</evidence>
<gene>
    <name evidence="6" type="ORF">NYR02_03735</name>
</gene>
<dbReference type="PROSITE" id="PS50931">
    <property type="entry name" value="HTH_LYSR"/>
    <property type="match status" value="1"/>
</dbReference>
<dbReference type="SUPFAM" id="SSF53850">
    <property type="entry name" value="Periplasmic binding protein-like II"/>
    <property type="match status" value="1"/>
</dbReference>
<organism evidence="6 7">
    <name type="scientific">Thalassolituus pacificus</name>
    <dbReference type="NCBI Taxonomy" id="2975440"/>
    <lineage>
        <taxon>Bacteria</taxon>
        <taxon>Pseudomonadati</taxon>
        <taxon>Pseudomonadota</taxon>
        <taxon>Gammaproteobacteria</taxon>
        <taxon>Oceanospirillales</taxon>
        <taxon>Oceanospirillaceae</taxon>
        <taxon>Thalassolituus</taxon>
    </lineage>
</organism>
<dbReference type="EMBL" id="JAOANI010000012">
    <property type="protein sequence ID" value="MCT7358133.1"/>
    <property type="molecule type" value="Genomic_DNA"/>
</dbReference>
<comment type="caution">
    <text evidence="6">The sequence shown here is derived from an EMBL/GenBank/DDBJ whole genome shotgun (WGS) entry which is preliminary data.</text>
</comment>
<keyword evidence="4" id="KW-0804">Transcription</keyword>
<dbReference type="PRINTS" id="PR00039">
    <property type="entry name" value="HTHLYSR"/>
</dbReference>
<evidence type="ECO:0000313" key="7">
    <source>
        <dbReference type="Proteomes" id="UP001147830"/>
    </source>
</evidence>
<dbReference type="Proteomes" id="UP001147830">
    <property type="component" value="Unassembled WGS sequence"/>
</dbReference>
<reference evidence="6" key="1">
    <citation type="journal article" date="2022" name="Front. Microbiol.">
        <title>Genome-based taxonomic rearrangement of Oceanobacter-related bacteria including the description of Thalassolituus hydrocarbonoclasticus sp. nov. and Thalassolituus pacificus sp. nov. and emended description of the genus Thalassolituus.</title>
        <authorList>
            <person name="Dong C."/>
            <person name="Wei L."/>
            <person name="Wang J."/>
            <person name="Lai Q."/>
            <person name="Huang Z."/>
            <person name="Shao Z."/>
        </authorList>
    </citation>
    <scope>NUCLEOTIDE SEQUENCE</scope>
    <source>
        <strain evidence="6">59MF3M-4</strain>
    </source>
</reference>
<keyword evidence="3" id="KW-0238">DNA-binding</keyword>
<keyword evidence="7" id="KW-1185">Reference proteome</keyword>
<keyword evidence="2" id="KW-0805">Transcription regulation</keyword>
<evidence type="ECO:0000256" key="3">
    <source>
        <dbReference type="ARBA" id="ARBA00023125"/>
    </source>
</evidence>
<dbReference type="GO" id="GO:0003700">
    <property type="term" value="F:DNA-binding transcription factor activity"/>
    <property type="evidence" value="ECO:0007669"/>
    <property type="project" value="InterPro"/>
</dbReference>
<dbReference type="PANTHER" id="PTHR30537">
    <property type="entry name" value="HTH-TYPE TRANSCRIPTIONAL REGULATOR"/>
    <property type="match status" value="1"/>
</dbReference>
<dbReference type="Pfam" id="PF00126">
    <property type="entry name" value="HTH_1"/>
    <property type="match status" value="1"/>
</dbReference>
<evidence type="ECO:0000313" key="6">
    <source>
        <dbReference type="EMBL" id="MCT7358133.1"/>
    </source>
</evidence>
<dbReference type="FunFam" id="1.10.10.10:FF:000001">
    <property type="entry name" value="LysR family transcriptional regulator"/>
    <property type="match status" value="1"/>
</dbReference>
<accession>A0A9X2WD45</accession>
<dbReference type="InterPro" id="IPR036388">
    <property type="entry name" value="WH-like_DNA-bd_sf"/>
</dbReference>
<dbReference type="FunFam" id="3.40.190.290:FF:000001">
    <property type="entry name" value="Transcriptional regulator, LysR family"/>
    <property type="match status" value="1"/>
</dbReference>
<dbReference type="AlphaFoldDB" id="A0A9X2WD45"/>